<accession>A0ABY3B2L1</accession>
<feature type="transmembrane region" description="Helical" evidence="1">
    <location>
        <begin position="20"/>
        <end position="40"/>
    </location>
</feature>
<dbReference type="Pfam" id="PF13630">
    <property type="entry name" value="SdpI"/>
    <property type="match status" value="1"/>
</dbReference>
<dbReference type="Proteomes" id="UP000319219">
    <property type="component" value="Unassembled WGS sequence"/>
</dbReference>
<organism evidence="2 3">
    <name type="scientific">Paenibacillus ottowii</name>
    <dbReference type="NCBI Taxonomy" id="2315729"/>
    <lineage>
        <taxon>Bacteria</taxon>
        <taxon>Bacillati</taxon>
        <taxon>Bacillota</taxon>
        <taxon>Bacilli</taxon>
        <taxon>Bacillales</taxon>
        <taxon>Paenibacillaceae</taxon>
        <taxon>Paenibacillus</taxon>
    </lineage>
</organism>
<dbReference type="InterPro" id="IPR025962">
    <property type="entry name" value="SdpI/YhfL"/>
</dbReference>
<evidence type="ECO:0000313" key="3">
    <source>
        <dbReference type="Proteomes" id="UP000319219"/>
    </source>
</evidence>
<dbReference type="RefSeq" id="WP_142613703.1">
    <property type="nucleotide sequence ID" value="NZ_VIJZ01000007.1"/>
</dbReference>
<sequence length="213" mass="24130">MESKSNYNVKEEFKKPWMHVSMFFIVLHVINFSLFSSSFHSANDRIALLYFPLVTMVLTLAIVVLNPRCSKHRDTFTERMLASYRKICASVFVVLDLIFLALMFKYSGGFLFNTLKLALFLSAILHLAIGMSFATITPNRLIGLKFPWLLSNERAWKKTHRISAYIWIAFGLIGTAIGLGQEVNAYMVLASFLPTMISFIISLLLSQGSKNIG</sequence>
<gene>
    <name evidence="2" type="ORF">FKV70_17895</name>
</gene>
<evidence type="ECO:0000313" key="2">
    <source>
        <dbReference type="EMBL" id="TQR97685.1"/>
    </source>
</evidence>
<feature type="transmembrane region" description="Helical" evidence="1">
    <location>
        <begin position="118"/>
        <end position="141"/>
    </location>
</feature>
<feature type="transmembrane region" description="Helical" evidence="1">
    <location>
        <begin position="46"/>
        <end position="66"/>
    </location>
</feature>
<dbReference type="EMBL" id="VIJZ01000007">
    <property type="protein sequence ID" value="TQR97685.1"/>
    <property type="molecule type" value="Genomic_DNA"/>
</dbReference>
<protein>
    <submittedName>
        <fullName evidence="2">SdpI family protein</fullName>
    </submittedName>
</protein>
<comment type="caution">
    <text evidence="2">The sequence shown here is derived from an EMBL/GenBank/DDBJ whole genome shotgun (WGS) entry which is preliminary data.</text>
</comment>
<evidence type="ECO:0000256" key="1">
    <source>
        <dbReference type="SAM" id="Phobius"/>
    </source>
</evidence>
<keyword evidence="3" id="KW-1185">Reference proteome</keyword>
<keyword evidence="1" id="KW-0472">Membrane</keyword>
<name>A0ABY3B2L1_9BACL</name>
<proteinExistence type="predicted"/>
<feature type="transmembrane region" description="Helical" evidence="1">
    <location>
        <begin position="162"/>
        <end position="179"/>
    </location>
</feature>
<keyword evidence="1" id="KW-0812">Transmembrane</keyword>
<feature type="transmembrane region" description="Helical" evidence="1">
    <location>
        <begin position="185"/>
        <end position="205"/>
    </location>
</feature>
<keyword evidence="1" id="KW-1133">Transmembrane helix</keyword>
<feature type="transmembrane region" description="Helical" evidence="1">
    <location>
        <begin position="87"/>
        <end position="106"/>
    </location>
</feature>
<reference evidence="2 3" key="1">
    <citation type="submission" date="2019-07" db="EMBL/GenBank/DDBJ databases">
        <title>Paenibacillus ottowii sp. nov. isolated from a fermentation system processing bovine manure.</title>
        <authorList>
            <person name="Velazquez L.F."/>
            <person name="Rajbanshi S."/>
            <person name="Guan S."/>
            <person name="Hinchee M."/>
            <person name="Welsh A."/>
        </authorList>
    </citation>
    <scope>NUCLEOTIDE SEQUENCE [LARGE SCALE GENOMIC DNA]</scope>
    <source>
        <strain evidence="2 3">MS2379</strain>
    </source>
</reference>